<dbReference type="Proteomes" id="UP000013783">
    <property type="component" value="Unassembled WGS sequence"/>
</dbReference>
<evidence type="ECO:0000313" key="4">
    <source>
        <dbReference type="EMBL" id="EOH79344.1"/>
    </source>
</evidence>
<accession>R2RTS6</accession>
<dbReference type="EMBL" id="AJAK01000010">
    <property type="protein sequence ID" value="EOH79344.1"/>
    <property type="molecule type" value="Genomic_DNA"/>
</dbReference>
<dbReference type="PRINTS" id="PR00793">
    <property type="entry name" value="PROAMNOPTASE"/>
</dbReference>
<keyword evidence="2" id="KW-0378">Hydrolase</keyword>
<sequence>MMVKKIVLAVLGLLVLVVAAVFLLVFFNSPGKLTSLKNQQGNTIKGSISEKKFVEIGGMEQGMFIRGEDRTKPVLLFLHGGPGSPEFAMSEAWETQDRLEKEFVVCYWDQRGTGMSNTKELSPKTMTKSQLVEDTIEVTNYLRQRFNQDKIYLMGHSWGAYLGIKTVQNSPELYKAYLGIGQPVHQKRGQKLAYDYLRNHAKKIDDQKSLKKLATFDPEAPAYNLLLEKYGVGIRHEGPSLATMIKQLLFFKGYTFSEKINAFKGMPLSNEQLDNEDFSNDNLLESVPELKIPVYGLHGKYDYQVSYQLAKEYFNKVKAPNKNFYTFENSAHSPNYEENEAFYNAVKEIKDQVENQ</sequence>
<dbReference type="STRING" id="71451.RV07_GL001793"/>
<evidence type="ECO:0000256" key="2">
    <source>
        <dbReference type="ARBA" id="ARBA00022801"/>
    </source>
</evidence>
<name>R2RTS6_9ENTE</name>
<evidence type="ECO:0000313" key="5">
    <source>
        <dbReference type="EMBL" id="EOT64897.1"/>
    </source>
</evidence>
<dbReference type="SUPFAM" id="SSF53474">
    <property type="entry name" value="alpha/beta-Hydrolases"/>
    <property type="match status" value="1"/>
</dbReference>
<dbReference type="PATRIC" id="fig|1158601.3.peg.1289"/>
<protein>
    <recommendedName>
        <fullName evidence="3">AB hydrolase-1 domain-containing protein</fullName>
    </recommendedName>
</protein>
<dbReference type="Gene3D" id="3.40.50.1820">
    <property type="entry name" value="alpha/beta hydrolase"/>
    <property type="match status" value="1"/>
</dbReference>
<comment type="similarity">
    <text evidence="1">Belongs to the peptidase S33 family.</text>
</comment>
<dbReference type="InterPro" id="IPR000073">
    <property type="entry name" value="AB_hydrolase_1"/>
</dbReference>
<feature type="domain" description="AB hydrolase-1" evidence="3">
    <location>
        <begin position="73"/>
        <end position="182"/>
    </location>
</feature>
<evidence type="ECO:0000259" key="3">
    <source>
        <dbReference type="Pfam" id="PF00561"/>
    </source>
</evidence>
<organism evidence="4 6">
    <name type="scientific">Enterococcus malodoratus ATCC 43197</name>
    <dbReference type="NCBI Taxonomy" id="1158601"/>
    <lineage>
        <taxon>Bacteria</taxon>
        <taxon>Bacillati</taxon>
        <taxon>Bacillota</taxon>
        <taxon>Bacilli</taxon>
        <taxon>Lactobacillales</taxon>
        <taxon>Enterococcaceae</taxon>
        <taxon>Enterococcus</taxon>
    </lineage>
</organism>
<dbReference type="GO" id="GO:0016020">
    <property type="term" value="C:membrane"/>
    <property type="evidence" value="ECO:0007669"/>
    <property type="project" value="TreeGrafter"/>
</dbReference>
<evidence type="ECO:0000256" key="1">
    <source>
        <dbReference type="ARBA" id="ARBA00010088"/>
    </source>
</evidence>
<reference evidence="5 7" key="2">
    <citation type="submission" date="2013-03" db="EMBL/GenBank/DDBJ databases">
        <title>The Genome Sequence of Enterococcus malodoratus ATCC_43197 (PacBio/Illumina hybrid assembly).</title>
        <authorList>
            <consortium name="The Broad Institute Genomics Platform"/>
            <consortium name="The Broad Institute Genome Sequencing Center for Infectious Disease"/>
            <person name="Earl A."/>
            <person name="Russ C."/>
            <person name="Gilmore M."/>
            <person name="Surin D."/>
            <person name="Walker B."/>
            <person name="Young S."/>
            <person name="Zeng Q."/>
            <person name="Gargeya S."/>
            <person name="Fitzgerald M."/>
            <person name="Haas B."/>
            <person name="Abouelleil A."/>
            <person name="Allen A.W."/>
            <person name="Alvarado L."/>
            <person name="Arachchi H.M."/>
            <person name="Berlin A.M."/>
            <person name="Chapman S.B."/>
            <person name="Gainer-Dewar J."/>
            <person name="Goldberg J."/>
            <person name="Griggs A."/>
            <person name="Gujja S."/>
            <person name="Hansen M."/>
            <person name="Howarth C."/>
            <person name="Imamovic A."/>
            <person name="Ireland A."/>
            <person name="Larimer J."/>
            <person name="McCowan C."/>
            <person name="Murphy C."/>
            <person name="Pearson M."/>
            <person name="Poon T.W."/>
            <person name="Priest M."/>
            <person name="Roberts A."/>
            <person name="Saif S."/>
            <person name="Shea T."/>
            <person name="Sisk P."/>
            <person name="Sykes S."/>
            <person name="Wortman J."/>
            <person name="Nusbaum C."/>
            <person name="Birren B."/>
        </authorList>
    </citation>
    <scope>NUCLEOTIDE SEQUENCE [LARGE SCALE GENOMIC DNA]</scope>
    <source>
        <strain evidence="5 7">ATCC 43197</strain>
    </source>
</reference>
<proteinExistence type="inferred from homology"/>
<dbReference type="AlphaFoldDB" id="R2RTS6"/>
<dbReference type="Pfam" id="PF00561">
    <property type="entry name" value="Abhydrolase_1"/>
    <property type="match status" value="1"/>
</dbReference>
<dbReference type="eggNOG" id="COG0596">
    <property type="taxonomic scope" value="Bacteria"/>
</dbReference>
<dbReference type="Proteomes" id="UP000014148">
    <property type="component" value="Unassembled WGS sequence"/>
</dbReference>
<dbReference type="InterPro" id="IPR050266">
    <property type="entry name" value="AB_hydrolase_sf"/>
</dbReference>
<reference evidence="4 6" key="1">
    <citation type="submission" date="2013-02" db="EMBL/GenBank/DDBJ databases">
        <title>The Genome Sequence of Enterococcus malodoratus ATCC_43197.</title>
        <authorList>
            <consortium name="The Broad Institute Genome Sequencing Platform"/>
            <consortium name="The Broad Institute Genome Sequencing Center for Infectious Disease"/>
            <person name="Earl A.M."/>
            <person name="Gilmore M.S."/>
            <person name="Lebreton F."/>
            <person name="Walker B."/>
            <person name="Young S.K."/>
            <person name="Zeng Q."/>
            <person name="Gargeya S."/>
            <person name="Fitzgerald M."/>
            <person name="Haas B."/>
            <person name="Abouelleil A."/>
            <person name="Alvarado L."/>
            <person name="Arachchi H.M."/>
            <person name="Berlin A.M."/>
            <person name="Chapman S.B."/>
            <person name="Dewar J."/>
            <person name="Goldberg J."/>
            <person name="Griggs A."/>
            <person name="Gujja S."/>
            <person name="Hansen M."/>
            <person name="Howarth C."/>
            <person name="Imamovic A."/>
            <person name="Larimer J."/>
            <person name="McCowan C."/>
            <person name="Murphy C."/>
            <person name="Neiman D."/>
            <person name="Pearson M."/>
            <person name="Priest M."/>
            <person name="Roberts A."/>
            <person name="Saif S."/>
            <person name="Shea T."/>
            <person name="Sisk P."/>
            <person name="Sykes S."/>
            <person name="Wortman J."/>
            <person name="Nusbaum C."/>
            <person name="Birren B."/>
        </authorList>
    </citation>
    <scope>NUCLEOTIDE SEQUENCE [LARGE SCALE GENOMIC DNA]</scope>
    <source>
        <strain evidence="4 6">ATCC 43197</strain>
    </source>
</reference>
<comment type="caution">
    <text evidence="4">The sequence shown here is derived from an EMBL/GenBank/DDBJ whole genome shotgun (WGS) entry which is preliminary data.</text>
</comment>
<dbReference type="GO" id="GO:0006508">
    <property type="term" value="P:proteolysis"/>
    <property type="evidence" value="ECO:0007669"/>
    <property type="project" value="InterPro"/>
</dbReference>
<dbReference type="PANTHER" id="PTHR43798">
    <property type="entry name" value="MONOACYLGLYCEROL LIPASE"/>
    <property type="match status" value="1"/>
</dbReference>
<evidence type="ECO:0000313" key="6">
    <source>
        <dbReference type="Proteomes" id="UP000013783"/>
    </source>
</evidence>
<dbReference type="InterPro" id="IPR029058">
    <property type="entry name" value="AB_hydrolase_fold"/>
</dbReference>
<keyword evidence="7" id="KW-1185">Reference proteome</keyword>
<dbReference type="EMBL" id="ASWA01000004">
    <property type="protein sequence ID" value="EOT64897.1"/>
    <property type="molecule type" value="Genomic_DNA"/>
</dbReference>
<dbReference type="InterPro" id="IPR002410">
    <property type="entry name" value="Peptidase_S33"/>
</dbReference>
<gene>
    <name evidence="5" type="ORF">I585_04098</name>
    <name evidence="4" type="ORF">UAI_01322</name>
</gene>
<dbReference type="GO" id="GO:0004177">
    <property type="term" value="F:aminopeptidase activity"/>
    <property type="evidence" value="ECO:0007669"/>
    <property type="project" value="UniProtKB-EC"/>
</dbReference>
<dbReference type="PANTHER" id="PTHR43798:SF33">
    <property type="entry name" value="HYDROLASE, PUTATIVE (AFU_ORTHOLOGUE AFUA_2G14860)-RELATED"/>
    <property type="match status" value="1"/>
</dbReference>
<evidence type="ECO:0000313" key="7">
    <source>
        <dbReference type="Proteomes" id="UP000014148"/>
    </source>
</evidence>